<dbReference type="InterPro" id="IPR018973">
    <property type="entry name" value="MZB"/>
</dbReference>
<evidence type="ECO:0000259" key="2">
    <source>
        <dbReference type="Pfam" id="PF09369"/>
    </source>
</evidence>
<evidence type="ECO:0000256" key="1">
    <source>
        <dbReference type="SAM" id="MobiDB-lite"/>
    </source>
</evidence>
<dbReference type="NCBIfam" id="NF038324">
    <property type="entry name" value="DrmB_fam"/>
    <property type="match status" value="1"/>
</dbReference>
<protein>
    <submittedName>
        <fullName evidence="3">DUF1998 domain-containing protein</fullName>
    </submittedName>
</protein>
<dbReference type="AlphaFoldDB" id="A0A4Q2U4G6"/>
<feature type="domain" description="MrfA-like Zn-binding" evidence="2">
    <location>
        <begin position="498"/>
        <end position="602"/>
    </location>
</feature>
<dbReference type="OrthoDB" id="9134227at2"/>
<comment type="caution">
    <text evidence="3">The sequence shown here is derived from an EMBL/GenBank/DDBJ whole genome shotgun (WGS) entry which is preliminary data.</text>
</comment>
<dbReference type="InterPro" id="IPR047721">
    <property type="entry name" value="DrmB"/>
</dbReference>
<dbReference type="EMBL" id="QYBB01000015">
    <property type="protein sequence ID" value="RYC31262.1"/>
    <property type="molecule type" value="Genomic_DNA"/>
</dbReference>
<dbReference type="Pfam" id="PF09369">
    <property type="entry name" value="MZB"/>
    <property type="match status" value="1"/>
</dbReference>
<dbReference type="Proteomes" id="UP000290759">
    <property type="component" value="Unassembled WGS sequence"/>
</dbReference>
<evidence type="ECO:0000313" key="3">
    <source>
        <dbReference type="EMBL" id="RYC31262.1"/>
    </source>
</evidence>
<proteinExistence type="predicted"/>
<keyword evidence="4" id="KW-1185">Reference proteome</keyword>
<reference evidence="3 4" key="2">
    <citation type="submission" date="2019-02" db="EMBL/GenBank/DDBJ databases">
        <title>'Lichenibacterium ramalinii' gen. nov. sp. nov., 'Lichenibacterium minor' gen. nov. sp. nov.</title>
        <authorList>
            <person name="Pankratov T."/>
        </authorList>
    </citation>
    <scope>NUCLEOTIDE SEQUENCE [LARGE SCALE GENOMIC DNA]</scope>
    <source>
        <strain evidence="3 4">RmlP026</strain>
    </source>
</reference>
<sequence length="637" mass="69561">MPNDTVRLSQVVGVFGPGAMLDLPDRSVLVQGLDHWEMGGKRTFLTVEEPRLARLLHQRLADDGRVVGGRPPELRTPPLDPGDPRRLSPGIKATVFPRWFACDALDGDAPNRRRLVPFHILTPPKRHEHLGEDGKRRRASPIRFVCGCEEGHLQDIEWRKVVHTARSGTRGAPGEARCAEQMWLVDGVSGDPRDTKVACDCGAAVTLEELFQRGRLGPCPGRRPWIGDADGDAEPCTAPDGLRLLTRSATNTYFPQVASVISLPQSEDRLSRLVEEFWSVLQQCGSAMEVSLARKFNPALGASLAGFPDDDVFDRLQTFSAGTTAAMAEAEDPRIAEYEVLASGRGLIGENSFSAKLHAETLPRDVWDPHGAELLDGIASLVAVHRLREVSCLYGFTRFEPAPLASDDLEDVGLAVRGAALGRQPEWLPAVEQFGEGFFIRFAPEALERWLARPEVGERARRLRDGADAWRRAKEARGQTVPPSHERERPDYVMVHSLAHALVTEVAIDCGYPASSLKERVYVLPVAPGQPRRCGLLIYTATAGNQGTLGGLVEVTRRFGRVLASALARLELCSGDPVCADHDPPSADEDRMLHGAACHGCLLISETSCEARNLYLDRSLLVDTVGQVGSGYFATLS</sequence>
<gene>
    <name evidence="3" type="ORF">D3273_14180</name>
</gene>
<evidence type="ECO:0000313" key="4">
    <source>
        <dbReference type="Proteomes" id="UP000290759"/>
    </source>
</evidence>
<reference evidence="3 4" key="1">
    <citation type="submission" date="2018-12" db="EMBL/GenBank/DDBJ databases">
        <authorList>
            <person name="Grouzdev D.S."/>
            <person name="Krutkina M.S."/>
        </authorList>
    </citation>
    <scope>NUCLEOTIDE SEQUENCE [LARGE SCALE GENOMIC DNA]</scope>
    <source>
        <strain evidence="3 4">RmlP026</strain>
    </source>
</reference>
<dbReference type="RefSeq" id="WP_129227545.1">
    <property type="nucleotide sequence ID" value="NZ_QYBB01000015.1"/>
</dbReference>
<name>A0A4Q2U4G6_9HYPH</name>
<accession>A0A4Q2U4G6</accession>
<feature type="region of interest" description="Disordered" evidence="1">
    <location>
        <begin position="64"/>
        <end position="87"/>
    </location>
</feature>
<organism evidence="3 4">
    <name type="scientific">Lichenibacterium minor</name>
    <dbReference type="NCBI Taxonomy" id="2316528"/>
    <lineage>
        <taxon>Bacteria</taxon>
        <taxon>Pseudomonadati</taxon>
        <taxon>Pseudomonadota</taxon>
        <taxon>Alphaproteobacteria</taxon>
        <taxon>Hyphomicrobiales</taxon>
        <taxon>Lichenihabitantaceae</taxon>
        <taxon>Lichenibacterium</taxon>
    </lineage>
</organism>